<name>A0A024QH25_9BACI</name>
<dbReference type="Proteomes" id="UP000028875">
    <property type="component" value="Unassembled WGS sequence"/>
</dbReference>
<protein>
    <submittedName>
        <fullName evidence="1">Uncharacterized protein</fullName>
    </submittedName>
</protein>
<reference evidence="2" key="2">
    <citation type="submission" date="2014-05" db="EMBL/GenBank/DDBJ databases">
        <title>Draft genome sequence of Virgibacillus massiliensis Vm-5.</title>
        <authorList>
            <person name="Khelaifia S."/>
            <person name="Croce O."/>
            <person name="Lagier J.C."/>
            <person name="Raoult D."/>
        </authorList>
    </citation>
    <scope>NUCLEOTIDE SEQUENCE [LARGE SCALE GENOMIC DNA]</scope>
    <source>
        <strain evidence="2">Vm-5</strain>
    </source>
</reference>
<proteinExistence type="predicted"/>
<comment type="caution">
    <text evidence="1">The sequence shown here is derived from an EMBL/GenBank/DDBJ whole genome shotgun (WGS) entry which is preliminary data.</text>
</comment>
<evidence type="ECO:0000313" key="1">
    <source>
        <dbReference type="EMBL" id="CDQ41868.1"/>
    </source>
</evidence>
<evidence type="ECO:0000313" key="2">
    <source>
        <dbReference type="Proteomes" id="UP000028875"/>
    </source>
</evidence>
<dbReference type="RefSeq" id="WP_038246813.1">
    <property type="nucleotide sequence ID" value="NZ_BNER01000008.1"/>
</dbReference>
<dbReference type="STRING" id="1462526.BN990_04247"/>
<sequence>MSIVFNSKQELTNHLEKFTLEEQKTELEFMISKIEEEVEIALIQNNNELAIWKMSIELLIEDVLKEVENKLIINYSLNV</sequence>
<dbReference type="AlphaFoldDB" id="A0A024QH25"/>
<accession>A0A024QH25</accession>
<gene>
    <name evidence="1" type="ORF">BN990_04247</name>
</gene>
<reference evidence="1 2" key="1">
    <citation type="submission" date="2014-03" db="EMBL/GenBank/DDBJ databases">
        <authorList>
            <person name="Urmite Genomes U."/>
        </authorList>
    </citation>
    <scope>NUCLEOTIDE SEQUENCE [LARGE SCALE GENOMIC DNA]</scope>
    <source>
        <strain evidence="1 2">Vm-5</strain>
    </source>
</reference>
<keyword evidence="2" id="KW-1185">Reference proteome</keyword>
<organism evidence="1 2">
    <name type="scientific">Virgibacillus massiliensis</name>
    <dbReference type="NCBI Taxonomy" id="1462526"/>
    <lineage>
        <taxon>Bacteria</taxon>
        <taxon>Bacillati</taxon>
        <taxon>Bacillota</taxon>
        <taxon>Bacilli</taxon>
        <taxon>Bacillales</taxon>
        <taxon>Bacillaceae</taxon>
        <taxon>Virgibacillus</taxon>
    </lineage>
</organism>
<dbReference type="EMBL" id="CCDP010000003">
    <property type="protein sequence ID" value="CDQ41868.1"/>
    <property type="molecule type" value="Genomic_DNA"/>
</dbReference>